<gene>
    <name evidence="6" type="ORF">FNQ90_04565</name>
</gene>
<evidence type="ECO:0000256" key="3">
    <source>
        <dbReference type="SAM" id="Coils"/>
    </source>
</evidence>
<evidence type="ECO:0000259" key="5">
    <source>
        <dbReference type="Pfam" id="PF13191"/>
    </source>
</evidence>
<dbReference type="AlphaFoldDB" id="A0A7W3Y0A4"/>
<feature type="region of interest" description="Disordered" evidence="4">
    <location>
        <begin position="379"/>
        <end position="401"/>
    </location>
</feature>
<evidence type="ECO:0000256" key="2">
    <source>
        <dbReference type="ARBA" id="ARBA00022840"/>
    </source>
</evidence>
<feature type="coiled-coil region" evidence="3">
    <location>
        <begin position="1056"/>
        <end position="1095"/>
    </location>
</feature>
<evidence type="ECO:0000256" key="4">
    <source>
        <dbReference type="SAM" id="MobiDB-lite"/>
    </source>
</evidence>
<dbReference type="Proteomes" id="UP000538929">
    <property type="component" value="Unassembled WGS sequence"/>
</dbReference>
<evidence type="ECO:0000313" key="6">
    <source>
        <dbReference type="EMBL" id="MBB0243399.1"/>
    </source>
</evidence>
<dbReference type="GO" id="GO:0004016">
    <property type="term" value="F:adenylate cyclase activity"/>
    <property type="evidence" value="ECO:0007669"/>
    <property type="project" value="TreeGrafter"/>
</dbReference>
<feature type="compositionally biased region" description="Low complexity" evidence="4">
    <location>
        <begin position="970"/>
        <end position="979"/>
    </location>
</feature>
<accession>A0A7W3Y0A4</accession>
<feature type="compositionally biased region" description="Low complexity" evidence="4">
    <location>
        <begin position="952"/>
        <end position="962"/>
    </location>
</feature>
<keyword evidence="7" id="KW-1185">Reference proteome</keyword>
<dbReference type="RefSeq" id="WP_182605081.1">
    <property type="nucleotide sequence ID" value="NZ_VKHT01000073.1"/>
</dbReference>
<feature type="region of interest" description="Disordered" evidence="4">
    <location>
        <begin position="951"/>
        <end position="980"/>
    </location>
</feature>
<keyword evidence="3" id="KW-0175">Coiled coil</keyword>
<dbReference type="InterPro" id="IPR027417">
    <property type="entry name" value="P-loop_NTPase"/>
</dbReference>
<comment type="caution">
    <text evidence="6">The sequence shown here is derived from an EMBL/GenBank/DDBJ whole genome shotgun (WGS) entry which is preliminary data.</text>
</comment>
<dbReference type="PANTHER" id="PTHR16305">
    <property type="entry name" value="TESTICULAR SOLUBLE ADENYLYL CYCLASE"/>
    <property type="match status" value="1"/>
</dbReference>
<protein>
    <submittedName>
        <fullName evidence="6">AAA family ATPase</fullName>
    </submittedName>
</protein>
<keyword evidence="2" id="KW-0067">ATP-binding</keyword>
<feature type="region of interest" description="Disordered" evidence="4">
    <location>
        <begin position="536"/>
        <end position="579"/>
    </location>
</feature>
<dbReference type="Pfam" id="PF13191">
    <property type="entry name" value="AAA_16"/>
    <property type="match status" value="1"/>
</dbReference>
<feature type="compositionally biased region" description="Low complexity" evidence="4">
    <location>
        <begin position="539"/>
        <end position="551"/>
    </location>
</feature>
<feature type="domain" description="Orc1-like AAA ATPase" evidence="5">
    <location>
        <begin position="6"/>
        <end position="176"/>
    </location>
</feature>
<sequence length="1164" mass="124164">MTTGPLGRDHPLALLRSRLRHALDSHGGLVLITGEAGIGKTTLVTEAVAEARRQGAPVLAGACWESDNAPGHWPWVQVLRGLRRVAGPERWAEALEAAGPGPELLLDGAGGTGRGTGGPPVDEFALHDSVTTALVTVSRHHPLVVVLEDLHRADPDSLRLLEFAARHTWFERVLLIGTYRDVEAELPDHPLHPPLTALPAAAGTTITLGGLEPADTGALIARVHGWAPAPGVVAEVHRRTGGNPFFIEETARLWRAGAPPGAIAPGVREAIRRRLGLLPPEVADLLGRAAVVGREFRPVLLAVVCGRSVEEVERLLSRAEAARLVTSGASPAEALPARTGDPDPAPRAFTHDLVRETLYDALPGTERLALHAAVVRALREEEDEGREGREGGGRSTAGGTADGLTRAAEIAEHAHRAGEALDPETVVELFAAAALDARLRFAAREAVEHHRRAHRTAVSGGLPIERRVRAALALGGELLHAGETAEGWRVLADAEGLARRVADPAPAVRTALMVYGARELPGGEVLRPRALRAADRRLGSAAEGPAPSDDGPAGGSGTPPGDGPGEPDGGPDDGFDEAPMTPAEEEAVVLRLTDALARHAHGREDEEGLTFALWARHQAIWGPGTARERLRLTGELREVAARRGMRLLEFYATSLRWVALLELDDPHYAEQFREQLAVVAPAATPETSFNSLMDRCLIDGLQGRFAEAEEALRRAEPLLAGPGRNHPFGAGIMHHLRWSLALLRERELPGPPSDFPDDSPLTGSLSPLARLREGLAALEHHDLVGARRELAATVGPLPRLLLPIRLRLEAEVAIREGDAAAVGRCVGELEPYAGQWLVGVFGCDIGGPVDLLLSRLRRAAGDVEEAVRAARSACRSAERMGSPPWLLRARAALAEALLARNAAGDRETARELLGRVAREAAGAGLERTAERARRLRAGPAAPVRTGAAIASGVVPGPGTPVGAEEIPGNGATDPTAGDAPPTPVNEFRREGPVWRLGWAGRVVHLPDAKGLADLHRLLGAPGRDVPAVHLLAPGADPEIVAAHRMGGDPVLDEEAKLRYRRRLTELDEEIDRAALRGAERRAGELERERTALLAELRNAAGLAGRDRRLGDATERARKTVTARIRDTLRKLDDRHPELAAHLRASVSTGTDCRYLPERETAWRL</sequence>
<dbReference type="GO" id="GO:0005524">
    <property type="term" value="F:ATP binding"/>
    <property type="evidence" value="ECO:0007669"/>
    <property type="project" value="UniProtKB-KW"/>
</dbReference>
<name>A0A7W3Y0A4_9ACTN</name>
<dbReference type="InterPro" id="IPR041664">
    <property type="entry name" value="AAA_16"/>
</dbReference>
<dbReference type="GO" id="GO:0005737">
    <property type="term" value="C:cytoplasm"/>
    <property type="evidence" value="ECO:0007669"/>
    <property type="project" value="TreeGrafter"/>
</dbReference>
<dbReference type="EMBL" id="VKHT01000073">
    <property type="protein sequence ID" value="MBB0243399.1"/>
    <property type="molecule type" value="Genomic_DNA"/>
</dbReference>
<dbReference type="SUPFAM" id="SSF52540">
    <property type="entry name" value="P-loop containing nucleoside triphosphate hydrolases"/>
    <property type="match status" value="1"/>
</dbReference>
<organism evidence="6 7">
    <name type="scientific">Streptomyces alkaliphilus</name>
    <dbReference type="NCBI Taxonomy" id="1472722"/>
    <lineage>
        <taxon>Bacteria</taxon>
        <taxon>Bacillati</taxon>
        <taxon>Actinomycetota</taxon>
        <taxon>Actinomycetes</taxon>
        <taxon>Kitasatosporales</taxon>
        <taxon>Streptomycetaceae</taxon>
        <taxon>Streptomyces</taxon>
    </lineage>
</organism>
<feature type="compositionally biased region" description="Gly residues" evidence="4">
    <location>
        <begin position="552"/>
        <end position="568"/>
    </location>
</feature>
<reference evidence="7" key="1">
    <citation type="submission" date="2019-10" db="EMBL/GenBank/DDBJ databases">
        <title>Streptomyces sp. nov., a novel actinobacterium isolated from alkaline environment.</title>
        <authorList>
            <person name="Golinska P."/>
        </authorList>
    </citation>
    <scope>NUCLEOTIDE SEQUENCE [LARGE SCALE GENOMIC DNA]</scope>
    <source>
        <strain evidence="7">DSM 42118</strain>
    </source>
</reference>
<evidence type="ECO:0000313" key="7">
    <source>
        <dbReference type="Proteomes" id="UP000538929"/>
    </source>
</evidence>
<dbReference type="PANTHER" id="PTHR16305:SF35">
    <property type="entry name" value="TRANSCRIPTIONAL ACTIVATOR DOMAIN"/>
    <property type="match status" value="1"/>
</dbReference>
<proteinExistence type="predicted"/>
<evidence type="ECO:0000256" key="1">
    <source>
        <dbReference type="ARBA" id="ARBA00022741"/>
    </source>
</evidence>
<keyword evidence="1" id="KW-0547">Nucleotide-binding</keyword>